<evidence type="ECO:0000256" key="11">
    <source>
        <dbReference type="SAM" id="SignalP"/>
    </source>
</evidence>
<feature type="chain" id="PRO_5018233176" description="glucuronosyltransferase" evidence="11">
    <location>
        <begin position="18"/>
        <end position="535"/>
    </location>
</feature>
<evidence type="ECO:0000256" key="6">
    <source>
        <dbReference type="ARBA" id="ARBA00022692"/>
    </source>
</evidence>
<dbReference type="FunFam" id="3.40.50.2000:FF:000038">
    <property type="entry name" value="UDP-GlucuronosylTransferase"/>
    <property type="match status" value="1"/>
</dbReference>
<organism evidence="12 13">
    <name type="scientific">Strongylus vulgaris</name>
    <name type="common">Blood worm</name>
    <dbReference type="NCBI Taxonomy" id="40348"/>
    <lineage>
        <taxon>Eukaryota</taxon>
        <taxon>Metazoa</taxon>
        <taxon>Ecdysozoa</taxon>
        <taxon>Nematoda</taxon>
        <taxon>Chromadorea</taxon>
        <taxon>Rhabditida</taxon>
        <taxon>Rhabditina</taxon>
        <taxon>Rhabditomorpha</taxon>
        <taxon>Strongyloidea</taxon>
        <taxon>Strongylidae</taxon>
        <taxon>Strongylus</taxon>
    </lineage>
</organism>
<keyword evidence="5" id="KW-0808">Transferase</keyword>
<keyword evidence="13" id="KW-1185">Reference proteome</keyword>
<evidence type="ECO:0000256" key="4">
    <source>
        <dbReference type="ARBA" id="ARBA00022676"/>
    </source>
</evidence>
<comment type="catalytic activity">
    <reaction evidence="10">
        <text>glucuronate acceptor + UDP-alpha-D-glucuronate = acceptor beta-D-glucuronoside + UDP + H(+)</text>
        <dbReference type="Rhea" id="RHEA:21032"/>
        <dbReference type="ChEBI" id="CHEBI:15378"/>
        <dbReference type="ChEBI" id="CHEBI:58052"/>
        <dbReference type="ChEBI" id="CHEBI:58223"/>
        <dbReference type="ChEBI" id="CHEBI:132367"/>
        <dbReference type="ChEBI" id="CHEBI:132368"/>
        <dbReference type="EC" id="2.4.1.17"/>
    </reaction>
</comment>
<keyword evidence="4" id="KW-0328">Glycosyltransferase</keyword>
<dbReference type="AlphaFoldDB" id="A0A3P7IS79"/>
<evidence type="ECO:0000256" key="3">
    <source>
        <dbReference type="ARBA" id="ARBA00012544"/>
    </source>
</evidence>
<dbReference type="OrthoDB" id="5835829at2759"/>
<dbReference type="InterPro" id="IPR002213">
    <property type="entry name" value="UDP_glucos_trans"/>
</dbReference>
<dbReference type="SUPFAM" id="SSF53756">
    <property type="entry name" value="UDP-Glycosyltransferase/glycogen phosphorylase"/>
    <property type="match status" value="1"/>
</dbReference>
<keyword evidence="6" id="KW-0812">Transmembrane</keyword>
<evidence type="ECO:0000256" key="9">
    <source>
        <dbReference type="ARBA" id="ARBA00023136"/>
    </source>
</evidence>
<dbReference type="EMBL" id="UYYB01096226">
    <property type="protein sequence ID" value="VDM76030.1"/>
    <property type="molecule type" value="Genomic_DNA"/>
</dbReference>
<reference evidence="12 13" key="1">
    <citation type="submission" date="2018-11" db="EMBL/GenBank/DDBJ databases">
        <authorList>
            <consortium name="Pathogen Informatics"/>
        </authorList>
    </citation>
    <scope>NUCLEOTIDE SEQUENCE [LARGE SCALE GENOMIC DNA]</scope>
</reference>
<evidence type="ECO:0000256" key="8">
    <source>
        <dbReference type="ARBA" id="ARBA00022989"/>
    </source>
</evidence>
<dbReference type="Pfam" id="PF00201">
    <property type="entry name" value="UDPGT"/>
    <property type="match status" value="2"/>
</dbReference>
<dbReference type="CDD" id="cd03784">
    <property type="entry name" value="GT1_Gtf-like"/>
    <property type="match status" value="1"/>
</dbReference>
<evidence type="ECO:0000256" key="7">
    <source>
        <dbReference type="ARBA" id="ARBA00022729"/>
    </source>
</evidence>
<keyword evidence="9" id="KW-0472">Membrane</keyword>
<evidence type="ECO:0000313" key="13">
    <source>
        <dbReference type="Proteomes" id="UP000270094"/>
    </source>
</evidence>
<dbReference type="InterPro" id="IPR050271">
    <property type="entry name" value="UDP-glycosyltransferase"/>
</dbReference>
<dbReference type="GO" id="GO:0015020">
    <property type="term" value="F:glucuronosyltransferase activity"/>
    <property type="evidence" value="ECO:0007669"/>
    <property type="project" value="UniProtKB-EC"/>
</dbReference>
<evidence type="ECO:0000256" key="10">
    <source>
        <dbReference type="ARBA" id="ARBA00047475"/>
    </source>
</evidence>
<accession>A0A3P7IS79</accession>
<evidence type="ECO:0000256" key="2">
    <source>
        <dbReference type="ARBA" id="ARBA00009995"/>
    </source>
</evidence>
<feature type="signal peptide" evidence="11">
    <location>
        <begin position="1"/>
        <end position="17"/>
    </location>
</feature>
<evidence type="ECO:0000313" key="12">
    <source>
        <dbReference type="EMBL" id="VDM76030.1"/>
    </source>
</evidence>
<evidence type="ECO:0000256" key="1">
    <source>
        <dbReference type="ARBA" id="ARBA00004167"/>
    </source>
</evidence>
<comment type="similarity">
    <text evidence="2">Belongs to the UDP-glycosyltransferase family.</text>
</comment>
<keyword evidence="7 11" id="KW-0732">Signal</keyword>
<proteinExistence type="inferred from homology"/>
<dbReference type="Gene3D" id="3.40.50.2000">
    <property type="entry name" value="Glycogen Phosphorylase B"/>
    <property type="match status" value="1"/>
</dbReference>
<dbReference type="GO" id="GO:0016020">
    <property type="term" value="C:membrane"/>
    <property type="evidence" value="ECO:0007669"/>
    <property type="project" value="UniProtKB-SubCell"/>
</dbReference>
<evidence type="ECO:0000256" key="5">
    <source>
        <dbReference type="ARBA" id="ARBA00022679"/>
    </source>
</evidence>
<dbReference type="Proteomes" id="UP000270094">
    <property type="component" value="Unassembled WGS sequence"/>
</dbReference>
<keyword evidence="8" id="KW-1133">Transmembrane helix</keyword>
<name>A0A3P7IS79_STRVU</name>
<sequence length="535" mass="60732">MILPVLLLLQLISFTDAYKFLVYSPIFGYSHNNFMGAIADTLTEAGHNVLISFNDAYKFLVYSPIFGYSHNNFMGAIADTLTEAGHNVTMLMPVMNVEFENKTGVKLTNNVIKVATHPQVAEYFKHRKEIYSKVWTVRPSLLAQMKMFQNMTYSYSCQCEIISDKALLARFRMEKFDAGIAEPISACGFGVFEILNIPTSIAASSLVHLEPISEFIGEPNFLSYVPGSMASSTDRMNILERLQNVVDFFITRFILNNLFDKELTIILKKFGSHFKHSKDMTTKVFQQLLSETSFMLTNSNPYIDFPRPTLHKTVAIGGITVSADLRRNRLPEKWDTILNERNHTVLVSFGSVAKAVYMPDKYKKTLLKVFESMPDTTFIMKYEEEKDVWADHLSNVHLDVWLPQHALLGRCFFLSRKENAKLKYQLITADPRLDVFITHGGLGSTTELAHQGKPAILIPLFGDQPRNAQMLARHGGSIVLSKYDLENPEKLKESLLAILKNPSYSRNAKRLSEMLLNQPISAKQLLVRHCEFAAR</sequence>
<gene>
    <name evidence="12" type="ORF">SVUK_LOCUS11028</name>
</gene>
<dbReference type="EC" id="2.4.1.17" evidence="3"/>
<dbReference type="PANTHER" id="PTHR48043">
    <property type="entry name" value="EG:EG0003.4 PROTEIN-RELATED"/>
    <property type="match status" value="1"/>
</dbReference>
<comment type="subcellular location">
    <subcellularLocation>
        <location evidence="1">Membrane</location>
        <topology evidence="1">Single-pass membrane protein</topology>
    </subcellularLocation>
</comment>
<protein>
    <recommendedName>
        <fullName evidence="3">glucuronosyltransferase</fullName>
        <ecNumber evidence="3">2.4.1.17</ecNumber>
    </recommendedName>
</protein>
<dbReference type="PANTHER" id="PTHR48043:SF23">
    <property type="entry name" value="UDP-GLUCURONOSYLTRANSFERASE"/>
    <property type="match status" value="1"/>
</dbReference>